<dbReference type="InParanoid" id="A0A1D2VJR9"/>
<dbReference type="STRING" id="1344418.A0A1D2VJR9"/>
<reference evidence="3" key="1">
    <citation type="submission" date="2016-05" db="EMBL/GenBank/DDBJ databases">
        <title>Comparative genomics of biotechnologically important yeasts.</title>
        <authorList>
            <consortium name="DOE Joint Genome Institute"/>
            <person name="Riley R."/>
            <person name="Haridas S."/>
            <person name="Wolfe K.H."/>
            <person name="Lopes M.R."/>
            <person name="Hittinger C.T."/>
            <person name="Goker M."/>
            <person name="Salamov A."/>
            <person name="Wisecaver J."/>
            <person name="Long T.M."/>
            <person name="Aerts A.L."/>
            <person name="Barry K."/>
            <person name="Choi C."/>
            <person name="Clum A."/>
            <person name="Coughlan A.Y."/>
            <person name="Deshpande S."/>
            <person name="Douglass A.P."/>
            <person name="Hanson S.J."/>
            <person name="Klenk H.-P."/>
            <person name="Labutti K."/>
            <person name="Lapidus A."/>
            <person name="Lindquist E."/>
            <person name="Lipzen A."/>
            <person name="Meier-Kolthoff J.P."/>
            <person name="Ohm R.A."/>
            <person name="Otillar R.P."/>
            <person name="Pangilinan J."/>
            <person name="Peng Y."/>
            <person name="Rokas A."/>
            <person name="Rosa C.A."/>
            <person name="Scheuner C."/>
            <person name="Sibirny A.A."/>
            <person name="Slot J.C."/>
            <person name="Stielow J.B."/>
            <person name="Sun H."/>
            <person name="Kurtzman C.P."/>
            <person name="Blackwell M."/>
            <person name="Grigoriev I.V."/>
            <person name="Jeffries T.W."/>
        </authorList>
    </citation>
    <scope>NUCLEOTIDE SEQUENCE [LARGE SCALE GENOMIC DNA]</scope>
    <source>
        <strain evidence="3">DSM 1968</strain>
    </source>
</reference>
<dbReference type="OrthoDB" id="4070686at2759"/>
<organism evidence="2 3">
    <name type="scientific">Ascoidea rubescens DSM 1968</name>
    <dbReference type="NCBI Taxonomy" id="1344418"/>
    <lineage>
        <taxon>Eukaryota</taxon>
        <taxon>Fungi</taxon>
        <taxon>Dikarya</taxon>
        <taxon>Ascomycota</taxon>
        <taxon>Saccharomycotina</taxon>
        <taxon>Saccharomycetes</taxon>
        <taxon>Ascoideaceae</taxon>
        <taxon>Ascoidea</taxon>
    </lineage>
</organism>
<evidence type="ECO:0000313" key="2">
    <source>
        <dbReference type="EMBL" id="ODV61866.1"/>
    </source>
</evidence>
<dbReference type="RefSeq" id="XP_020048173.1">
    <property type="nucleotide sequence ID" value="XM_020192943.1"/>
</dbReference>
<feature type="compositionally biased region" description="Basic and acidic residues" evidence="1">
    <location>
        <begin position="1716"/>
        <end position="1737"/>
    </location>
</feature>
<feature type="region of interest" description="Disordered" evidence="1">
    <location>
        <begin position="202"/>
        <end position="236"/>
    </location>
</feature>
<accession>A0A1D2VJR9</accession>
<name>A0A1D2VJR9_9ASCO</name>
<feature type="compositionally biased region" description="Polar residues" evidence="1">
    <location>
        <begin position="212"/>
        <end position="228"/>
    </location>
</feature>
<feature type="region of interest" description="Disordered" evidence="1">
    <location>
        <begin position="141"/>
        <end position="162"/>
    </location>
</feature>
<dbReference type="GeneID" id="30966579"/>
<keyword evidence="3" id="KW-1185">Reference proteome</keyword>
<dbReference type="EMBL" id="KV454478">
    <property type="protein sequence ID" value="ODV61866.1"/>
    <property type="molecule type" value="Genomic_DNA"/>
</dbReference>
<feature type="region of interest" description="Disordered" evidence="1">
    <location>
        <begin position="1759"/>
        <end position="1798"/>
    </location>
</feature>
<evidence type="ECO:0000313" key="3">
    <source>
        <dbReference type="Proteomes" id="UP000095038"/>
    </source>
</evidence>
<feature type="compositionally biased region" description="Basic and acidic residues" evidence="1">
    <location>
        <begin position="1765"/>
        <end position="1780"/>
    </location>
</feature>
<protein>
    <submittedName>
        <fullName evidence="2">Uncharacterized protein</fullName>
    </submittedName>
</protein>
<feature type="compositionally biased region" description="Low complexity" evidence="1">
    <location>
        <begin position="141"/>
        <end position="154"/>
    </location>
</feature>
<dbReference type="Proteomes" id="UP000095038">
    <property type="component" value="Unassembled WGS sequence"/>
</dbReference>
<proteinExistence type="predicted"/>
<feature type="region of interest" description="Disordered" evidence="1">
    <location>
        <begin position="1697"/>
        <end position="1738"/>
    </location>
</feature>
<evidence type="ECO:0000256" key="1">
    <source>
        <dbReference type="SAM" id="MobiDB-lite"/>
    </source>
</evidence>
<gene>
    <name evidence="2" type="ORF">ASCRUDRAFT_75134</name>
</gene>
<sequence>MNVSFCNFRAPFNSYHTTFNTNRTRKKGKPRTRKELAEFIDISSCISKTIRPVSHQNNLEASIQDSVESPLPVQRNITEPLLSKNSLSSKTQIIFKLPILPPPSPSAKAAEEVQIPKLPSKNFPLKISSVQNTQNTQNTQNIENDQNQSNNSNQAFKPSIKLDSCQKNLSKTDINTQSMLNNQKSSSLPVFTIKSTLPNAEPIKKSKRCNSDETSNDSSVLELNSSPIKRSRKQHDHNLNIINSSIDSKKVLNFYSSPIKPSKSIDTNDLIQKPKLRLFKKVSKRVIFSNNTFSFKNQETNISEKGVLRNKSPLKSILKPSLKPPVFKNKSKIGNPNANILNSTNSNSFNSEAITSVASKPSIDLLTDDQEDQRDFSNENYWQPGVIFEPKDYKINNVKILIKGCLKVLFNEKSERKFEIYATLNTLLKKTKQPVIVQALKNRSSAIIQFIKRDFVLAEKDIFKFLNLDEFVFDSLCSNLSTGDSDTALVRKSHTYLSLNKSLNSVFFKQTSISENPSSSQITKISNDPFLIRIYVQILKLFSFFCSKPEMLSSDDFNDIAFILDHICDIISYSNSISSSFISKTISSTYMQLFKDLKILGNNLNSSNYKVSKTTLSSSVTNVNTGSSLKVSTSNNQLSLELSERLLLNLLNLPVGKSVSLIIEKILAIKNFVLIFPNMMIKNIQFYFKFLIINLFDLNGIMYLRVLLALNLCFMEMSRVFIDSNVTSFYIFRTLNNLVSSDMLEILQEKQKLTQSSTGVDSYVGPDVLSEADPNKKHIFLGLIIQQLLILILKRAHKLAMDIWCSLTLLMNVNNFDSMQKSVMRVSSFDDWNNLLNWANVFTSCINETNLEAKSAAIKSWRCMIYINGNYSNFNVTSSNNNNRMMLQTRSKSFSNTSSPSKNSGSFSIDIYHKRLTIMNYPFTSLAVFSNLSNETRDLIHNIFLLNVYSVINPVSSSLLLSLKYLLPLWNILVEPVLMQFVDQKSPIFSVMFAIKFISRIIQTSSSSMHSNLDPLRVLGSFPLSIDEIVSFPSKWVYANNGKIFNILMPIFQNKHIYFSSKLILLFSFTNSLKSILKKEKEISDISASITENIINLLRLTFGSDSMFVQCEKKINLKLDMAKKIIVTLLDTYLISSLSDNSLNYNAIQKMFEYFIQYFPTYLNDLLKSCVNLLSLEKQIKLFERLVRIDNIDINKFIIANLETKIFDRKLEFSDFASIGLIFSSLQSNVAIINFFNYVLRFYEKRKISKIVLALNLNKWEPNDFINILEMLDKYYFLKPLIPDLIIRKFQDFEVEYSLFILKNVILNHPLTYDIRDIILKHISEESNDFALPNIIYQLQEFFVKLLNELRLEPKTFILDYFLSQGLCSSRFAVVSEKFILDAPEILDSLPLSKKRFLKRLSRESAESVDGISNTISNNIDGISPNFAKETKSSDDLKPNTEVTLLLSIVENVVKLDESKLIYASNNQQNQNAKEQITCPTNAKDRSDLEQDEMDEVSNKTEVEILKESQKQINLISNLESPLQVPDNNFSQSSTSNVFENHFDNKNELVIKESLVNNQEHEKNIAQSSSNSAGIAKTTEMEFILNKNIEHFLNDKPVSSEKINNPVSRVLDQDKNTDDRVLKHNNYMVNTADVGKMTSSRVMRKRHANVPSNCRESSVPSINASNDHGNVRLLNSTTFSQRLSSFYKPNETTLIIEIESDDEDDEEYDQEEDSGNNEKDTDEFKEQSTSCDEKNDNEYLDDLSSEVPVLVEGHLSEIENNNNDIHQEMVGKPDYSKKNGTECLNNNNGDNKTKTEDLKQEKNNNLELIIGNGRKDSNDDFLQNKKQRFYSKYFEEADYHKVNKKRKKSKVNGRLDNDPFIGLKEKITGVLKGISDEDISSLSKEEKFDLDTELLNFSRRLRNS</sequence>
<feature type="compositionally biased region" description="Acidic residues" evidence="1">
    <location>
        <begin position="1698"/>
        <end position="1715"/>
    </location>
</feature>